<protein>
    <submittedName>
        <fullName evidence="2">SMI1/KNR4 family protein</fullName>
    </submittedName>
</protein>
<evidence type="ECO:0000313" key="2">
    <source>
        <dbReference type="EMBL" id="UOQ51276.1"/>
    </source>
</evidence>
<sequence>MEFYSAQIERIKSKLKQAREADKSLAVFGADQHRYIVGPPVSEQQVWAFEAAYGLELPLAYKLFVTQVGNGGKSYRESAAGPYYGIYKFGEEVDDIIDDPQHYLARPATLFPGLTAEHWTALTAAIEADDCSDEVFAEQINILYQGLLPIGSQGCTYVTALVVSGEHKGRVVYLDQDRYLPRFAFEANFLDWYERWLDEVIRGYLQQDGPSWFGYSRAGTEDELMAQYQATTDEELRLEYLNGFFKLPTIHTGAQDFLAAESENPNEPIRTMALQLLTKYAYASAKSRLKEEFQRMPLPVLKYVHWYAKSYALDWQPELQALFASGIQDPDLFYFATYVLRNGPSNVEQLLLPYTTHPNETIRKSAVYTLNQHGYKWPL</sequence>
<dbReference type="SMART" id="SM00860">
    <property type="entry name" value="SMI1_KNR4"/>
    <property type="match status" value="1"/>
</dbReference>
<dbReference type="InterPro" id="IPR018958">
    <property type="entry name" value="Knr4/Smi1-like_dom"/>
</dbReference>
<dbReference type="SUPFAM" id="SSF160631">
    <property type="entry name" value="SMI1/KNR4-like"/>
    <property type="match status" value="1"/>
</dbReference>
<organism evidence="2 3">
    <name type="scientific">Hymenobacter cellulosivorans</name>
    <dbReference type="NCBI Taxonomy" id="2932249"/>
    <lineage>
        <taxon>Bacteria</taxon>
        <taxon>Pseudomonadati</taxon>
        <taxon>Bacteroidota</taxon>
        <taxon>Cytophagia</taxon>
        <taxon>Cytophagales</taxon>
        <taxon>Hymenobacteraceae</taxon>
        <taxon>Hymenobacter</taxon>
    </lineage>
</organism>
<dbReference type="InterPro" id="IPR037883">
    <property type="entry name" value="Knr4/Smi1-like_sf"/>
</dbReference>
<dbReference type="EMBL" id="CP095049">
    <property type="protein sequence ID" value="UOQ51276.1"/>
    <property type="molecule type" value="Genomic_DNA"/>
</dbReference>
<evidence type="ECO:0000259" key="1">
    <source>
        <dbReference type="SMART" id="SM00860"/>
    </source>
</evidence>
<dbReference type="RefSeq" id="WP_244714486.1">
    <property type="nucleotide sequence ID" value="NZ_CP095049.1"/>
</dbReference>
<dbReference type="Pfam" id="PF09346">
    <property type="entry name" value="SMI1_KNR4"/>
    <property type="match status" value="1"/>
</dbReference>
<dbReference type="Proteomes" id="UP000831785">
    <property type="component" value="Chromosome"/>
</dbReference>
<dbReference type="Gene3D" id="3.40.1580.10">
    <property type="entry name" value="SMI1/KNR4-like"/>
    <property type="match status" value="1"/>
</dbReference>
<feature type="domain" description="Knr4/Smi1-like" evidence="1">
    <location>
        <begin position="40"/>
        <end position="195"/>
    </location>
</feature>
<name>A0ABY4F3P9_9BACT</name>
<accession>A0ABY4F3P9</accession>
<reference evidence="2 3" key="1">
    <citation type="submission" date="2022-04" db="EMBL/GenBank/DDBJ databases">
        <title>Hymenobacter sp. isolated from the air.</title>
        <authorList>
            <person name="Won M."/>
            <person name="Lee C.-M."/>
            <person name="Woen H.-Y."/>
            <person name="Kwon S.-W."/>
        </authorList>
    </citation>
    <scope>NUCLEOTIDE SEQUENCE [LARGE SCALE GENOMIC DNA]</scope>
    <source>
        <strain evidence="3">5116 S-27</strain>
    </source>
</reference>
<proteinExistence type="predicted"/>
<keyword evidence="3" id="KW-1185">Reference proteome</keyword>
<gene>
    <name evidence="2" type="ORF">MUN80_16100</name>
</gene>
<evidence type="ECO:0000313" key="3">
    <source>
        <dbReference type="Proteomes" id="UP000831785"/>
    </source>
</evidence>